<dbReference type="Pfam" id="PF00664">
    <property type="entry name" value="ABC_membrane"/>
    <property type="match status" value="1"/>
</dbReference>
<keyword evidence="8" id="KW-1185">Reference proteome</keyword>
<evidence type="ECO:0000313" key="8">
    <source>
        <dbReference type="Proteomes" id="UP000236742"/>
    </source>
</evidence>
<feature type="domain" description="ABC transmembrane type-1" evidence="6">
    <location>
        <begin position="17"/>
        <end position="266"/>
    </location>
</feature>
<dbReference type="AlphaFoldDB" id="A0A1H5WQM0"/>
<evidence type="ECO:0000256" key="1">
    <source>
        <dbReference type="ARBA" id="ARBA00004651"/>
    </source>
</evidence>
<feature type="transmembrane region" description="Helical" evidence="5">
    <location>
        <begin position="230"/>
        <end position="252"/>
    </location>
</feature>
<dbReference type="SUPFAM" id="SSF90123">
    <property type="entry name" value="ABC transporter transmembrane region"/>
    <property type="match status" value="1"/>
</dbReference>
<dbReference type="GO" id="GO:0005886">
    <property type="term" value="C:plasma membrane"/>
    <property type="evidence" value="ECO:0007669"/>
    <property type="project" value="UniProtKB-SubCell"/>
</dbReference>
<keyword evidence="2 5" id="KW-0812">Transmembrane</keyword>
<dbReference type="GO" id="GO:0140359">
    <property type="term" value="F:ABC-type transporter activity"/>
    <property type="evidence" value="ECO:0007669"/>
    <property type="project" value="InterPro"/>
</dbReference>
<name>A0A1H5WQM0_9RHOB</name>
<dbReference type="RefSeq" id="WP_235003808.1">
    <property type="nucleotide sequence ID" value="NZ_FNVD01000008.1"/>
</dbReference>
<keyword evidence="3 5" id="KW-1133">Transmembrane helix</keyword>
<dbReference type="Gene3D" id="1.20.1560.10">
    <property type="entry name" value="ABC transporter type 1, transmembrane domain"/>
    <property type="match status" value="1"/>
</dbReference>
<evidence type="ECO:0000313" key="7">
    <source>
        <dbReference type="EMBL" id="SEG01247.1"/>
    </source>
</evidence>
<dbReference type="GO" id="GO:0005524">
    <property type="term" value="F:ATP binding"/>
    <property type="evidence" value="ECO:0007669"/>
    <property type="project" value="InterPro"/>
</dbReference>
<organism evidence="7 8">
    <name type="scientific">Jhaorihella thermophila</name>
    <dbReference type="NCBI Taxonomy" id="488547"/>
    <lineage>
        <taxon>Bacteria</taxon>
        <taxon>Pseudomonadati</taxon>
        <taxon>Pseudomonadota</taxon>
        <taxon>Alphaproteobacteria</taxon>
        <taxon>Rhodobacterales</taxon>
        <taxon>Paracoccaceae</taxon>
        <taxon>Jhaorihella</taxon>
    </lineage>
</organism>
<proteinExistence type="predicted"/>
<dbReference type="Proteomes" id="UP000236742">
    <property type="component" value="Unassembled WGS sequence"/>
</dbReference>
<sequence length="277" mass="29894">MIALYAAIWRVSGKRQIVLILLSIAIAALAAVPLEFQRDIINLLTEGDIQPRELFLLGAGMSLAILLSLSLKWISGYRSGILGEDVIRLIRNRLVQRAREQGEKNRVPLGTLTTAISAEAEELGKFAGSAFSEPVVQIGTLVSVIGYIASTQPGLGGIALAMILPQVVLVYLSQKKVNALLAERVRVLRATTDRITAQDPRGISGAVAEDFDRIYETRRRMFLWKLSTKFLLSAINGAGMVAVLMLGGWLVLRGETDVGTVVAATMGLGGSRGRPPF</sequence>
<keyword evidence="4 5" id="KW-0472">Membrane</keyword>
<comment type="subcellular location">
    <subcellularLocation>
        <location evidence="1">Cell membrane</location>
        <topology evidence="1">Multi-pass membrane protein</topology>
    </subcellularLocation>
</comment>
<gene>
    <name evidence="7" type="ORF">SAMN05421751_108173</name>
</gene>
<feature type="transmembrane region" description="Helical" evidence="5">
    <location>
        <begin position="54"/>
        <end position="74"/>
    </location>
</feature>
<evidence type="ECO:0000256" key="3">
    <source>
        <dbReference type="ARBA" id="ARBA00022989"/>
    </source>
</evidence>
<evidence type="ECO:0000256" key="5">
    <source>
        <dbReference type="SAM" id="Phobius"/>
    </source>
</evidence>
<accession>A0A1H5WQM0</accession>
<dbReference type="PROSITE" id="PS50929">
    <property type="entry name" value="ABC_TM1F"/>
    <property type="match status" value="1"/>
</dbReference>
<dbReference type="InterPro" id="IPR011527">
    <property type="entry name" value="ABC1_TM_dom"/>
</dbReference>
<protein>
    <submittedName>
        <fullName evidence="7">ABC transporter transmembrane region</fullName>
    </submittedName>
</protein>
<dbReference type="InterPro" id="IPR036640">
    <property type="entry name" value="ABC1_TM_sf"/>
</dbReference>
<feature type="transmembrane region" description="Helical" evidence="5">
    <location>
        <begin position="17"/>
        <end position="34"/>
    </location>
</feature>
<evidence type="ECO:0000256" key="2">
    <source>
        <dbReference type="ARBA" id="ARBA00022692"/>
    </source>
</evidence>
<evidence type="ECO:0000256" key="4">
    <source>
        <dbReference type="ARBA" id="ARBA00023136"/>
    </source>
</evidence>
<dbReference type="EMBL" id="FNVD01000008">
    <property type="protein sequence ID" value="SEG01247.1"/>
    <property type="molecule type" value="Genomic_DNA"/>
</dbReference>
<reference evidence="7 8" key="1">
    <citation type="submission" date="2016-10" db="EMBL/GenBank/DDBJ databases">
        <authorList>
            <person name="de Groot N.N."/>
        </authorList>
    </citation>
    <scope>NUCLEOTIDE SEQUENCE [LARGE SCALE GENOMIC DNA]</scope>
    <source>
        <strain evidence="7 8">DSM 23413</strain>
    </source>
</reference>
<evidence type="ECO:0000259" key="6">
    <source>
        <dbReference type="PROSITE" id="PS50929"/>
    </source>
</evidence>